<evidence type="ECO:0000313" key="2">
    <source>
        <dbReference type="Proteomes" id="UP001596289"/>
    </source>
</evidence>
<keyword evidence="1" id="KW-0547">Nucleotide-binding</keyword>
<sequence length="53" mass="5973">MTNVSENEIAQQDNLESVEHRYRQQATILYSQFKAEGWHEHLGGSAAADAILD</sequence>
<dbReference type="GO" id="GO:0005524">
    <property type="term" value="F:ATP binding"/>
    <property type="evidence" value="ECO:0007669"/>
    <property type="project" value="UniProtKB-KW"/>
</dbReference>
<dbReference type="Proteomes" id="UP001596289">
    <property type="component" value="Unassembled WGS sequence"/>
</dbReference>
<proteinExistence type="predicted"/>
<evidence type="ECO:0000313" key="1">
    <source>
        <dbReference type="EMBL" id="MFC6170576.1"/>
    </source>
</evidence>
<name>A0ABW1RCH3_9LACO</name>
<dbReference type="EMBL" id="JBHSSL010000047">
    <property type="protein sequence ID" value="MFC6170576.1"/>
    <property type="molecule type" value="Genomic_DNA"/>
</dbReference>
<reference evidence="2" key="1">
    <citation type="journal article" date="2019" name="Int. J. Syst. Evol. Microbiol.">
        <title>The Global Catalogue of Microorganisms (GCM) 10K type strain sequencing project: providing services to taxonomists for standard genome sequencing and annotation.</title>
        <authorList>
            <consortium name="The Broad Institute Genomics Platform"/>
            <consortium name="The Broad Institute Genome Sequencing Center for Infectious Disease"/>
            <person name="Wu L."/>
            <person name="Ma J."/>
        </authorList>
    </citation>
    <scope>NUCLEOTIDE SEQUENCE [LARGE SCALE GENOMIC DNA]</scope>
    <source>
        <strain evidence="2">CCM 8904</strain>
    </source>
</reference>
<accession>A0ABW1RCH3</accession>
<keyword evidence="2" id="KW-1185">Reference proteome</keyword>
<protein>
    <submittedName>
        <fullName evidence="1">ATP-binding protein</fullName>
    </submittedName>
</protein>
<organism evidence="1 2">
    <name type="scientific">Loigolactobacillus jiayinensis</name>
    <dbReference type="NCBI Taxonomy" id="2486016"/>
    <lineage>
        <taxon>Bacteria</taxon>
        <taxon>Bacillati</taxon>
        <taxon>Bacillota</taxon>
        <taxon>Bacilli</taxon>
        <taxon>Lactobacillales</taxon>
        <taxon>Lactobacillaceae</taxon>
        <taxon>Loigolactobacillus</taxon>
    </lineage>
</organism>
<gene>
    <name evidence="1" type="ORF">ACFQGP_08315</name>
</gene>
<comment type="caution">
    <text evidence="1">The sequence shown here is derived from an EMBL/GenBank/DDBJ whole genome shotgun (WGS) entry which is preliminary data.</text>
</comment>
<keyword evidence="1" id="KW-0067">ATP-binding</keyword>
<dbReference type="RefSeq" id="WP_125552333.1">
    <property type="nucleotide sequence ID" value="NZ_JBHSSL010000047.1"/>
</dbReference>